<dbReference type="Pfam" id="PF13400">
    <property type="entry name" value="Tad"/>
    <property type="match status" value="1"/>
</dbReference>
<name>A0A368KXU2_9BACT</name>
<dbReference type="AlphaFoldDB" id="A0A368KXU2"/>
<feature type="domain" description="Putative Flp pilus-assembly TadG-like N-terminal" evidence="2">
    <location>
        <begin position="14"/>
        <end position="58"/>
    </location>
</feature>
<evidence type="ECO:0000256" key="1">
    <source>
        <dbReference type="SAM" id="Phobius"/>
    </source>
</evidence>
<proteinExistence type="predicted"/>
<accession>A0A368KXU2</accession>
<gene>
    <name evidence="3" type="ORF">DTL42_04815</name>
</gene>
<dbReference type="OrthoDB" id="291679at2"/>
<comment type="caution">
    <text evidence="3">The sequence shown here is derived from an EMBL/GenBank/DDBJ whole genome shotgun (WGS) entry which is preliminary data.</text>
</comment>
<keyword evidence="1" id="KW-0472">Membrane</keyword>
<dbReference type="RefSeq" id="WP_114367532.1">
    <property type="nucleotide sequence ID" value="NZ_QPEX01000010.1"/>
</dbReference>
<dbReference type="InterPro" id="IPR028087">
    <property type="entry name" value="Tad_N"/>
</dbReference>
<keyword evidence="1" id="KW-1133">Transmembrane helix</keyword>
<dbReference type="EMBL" id="QPEX01000010">
    <property type="protein sequence ID" value="RCS54467.1"/>
    <property type="molecule type" value="Genomic_DNA"/>
</dbReference>
<evidence type="ECO:0000259" key="2">
    <source>
        <dbReference type="Pfam" id="PF13400"/>
    </source>
</evidence>
<evidence type="ECO:0000313" key="4">
    <source>
        <dbReference type="Proteomes" id="UP000253562"/>
    </source>
</evidence>
<evidence type="ECO:0000313" key="3">
    <source>
        <dbReference type="EMBL" id="RCS54467.1"/>
    </source>
</evidence>
<sequence>MNRRANGKGTSRKGYVLVLVAMLLWAILGLAALVIDLGLARVKLRQMQSATDTAALEALRDGYAAAIPEDSLLTDNAKRLFAQTLQYQSIDGEETSSRYLSNDIEFETLEDGGMTGPKIVDPRLAPNEYPMRTFPSFKSASPGTSEQNITVTYHQQNLTGADPGLVWLFGRGPLLKNEGTAYLVPQGITFSAASQTQLAPAMTFGRIVSIRDDLENVVRVIDGVTLVCDAKDWVAGVDITSNLKQLKAPKPGSQAAFLTFGGLFNQNDVDTSSNNDTGYVAIFTEADDGLDRFVGFGKVENGFVITSSDDNHFRHEKLILKENVSASWNPALSNLSLKAISNLLVARGKVAPNSLIMAPILTPTPLATSITK</sequence>
<organism evidence="3 4">
    <name type="scientific">Bremerella cremea</name>
    <dbReference type="NCBI Taxonomy" id="1031537"/>
    <lineage>
        <taxon>Bacteria</taxon>
        <taxon>Pseudomonadati</taxon>
        <taxon>Planctomycetota</taxon>
        <taxon>Planctomycetia</taxon>
        <taxon>Pirellulales</taxon>
        <taxon>Pirellulaceae</taxon>
        <taxon>Bremerella</taxon>
    </lineage>
</organism>
<reference evidence="3 4" key="1">
    <citation type="submission" date="2018-07" db="EMBL/GenBank/DDBJ databases">
        <title>Comparative genomes isolates from brazilian mangrove.</title>
        <authorList>
            <person name="De Araujo J.E."/>
            <person name="Taketani R.G."/>
            <person name="Silva M.C.P."/>
            <person name="Lourenco M.V."/>
            <person name="Oliveira V.M."/>
            <person name="Andreote F.D."/>
        </authorList>
    </citation>
    <scope>NUCLEOTIDE SEQUENCE [LARGE SCALE GENOMIC DNA]</scope>
    <source>
        <strain evidence="3 4">HEX PRIS-MGV</strain>
    </source>
</reference>
<keyword evidence="1" id="KW-0812">Transmembrane</keyword>
<feature type="transmembrane region" description="Helical" evidence="1">
    <location>
        <begin position="15"/>
        <end position="39"/>
    </location>
</feature>
<dbReference type="Proteomes" id="UP000253562">
    <property type="component" value="Unassembled WGS sequence"/>
</dbReference>
<protein>
    <recommendedName>
        <fullName evidence="2">Putative Flp pilus-assembly TadG-like N-terminal domain-containing protein</fullName>
    </recommendedName>
</protein>